<organism evidence="1 2">
    <name type="scientific">Serratia phage BF</name>
    <dbReference type="NCBI Taxonomy" id="1962671"/>
    <lineage>
        <taxon>Viruses</taxon>
        <taxon>Duplodnaviria</taxon>
        <taxon>Heunggongvirae</taxon>
        <taxon>Uroviricota</taxon>
        <taxon>Caudoviricetes</taxon>
        <taxon>Eneladusvirus</taxon>
        <taxon>Eneladusvirus BF</taxon>
    </lineage>
</organism>
<evidence type="ECO:0000313" key="2">
    <source>
        <dbReference type="Proteomes" id="UP000221837"/>
    </source>
</evidence>
<dbReference type="EMBL" id="KY630187">
    <property type="protein sequence ID" value="AQW89025.1"/>
    <property type="molecule type" value="Genomic_DNA"/>
</dbReference>
<sequence length="113" mass="13033">MALFKKGDEVCFVYEKQILAGIVKTIGLLIGIKVQSGEILYASEQYVAPIDAKFCVVETDPEYSNYSKIRLDYTTYTTRNKTWNNWRNQSSWIKESFDPVELCLKTTVYGLEI</sequence>
<dbReference type="OrthoDB" id="35080at10239"/>
<proteinExistence type="predicted"/>
<name>A0A1S6UB92_9CAUD</name>
<reference evidence="1" key="1">
    <citation type="submission" date="2017-02" db="EMBL/GenBank/DDBJ databases">
        <title>Genome sequence of Serratia marcescens phage BF.</title>
        <authorList>
            <person name="Casey E."/>
            <person name="Fitzgerald B."/>
            <person name="Mahony J."/>
            <person name="Lugli G."/>
            <person name="Ventura M."/>
            <person name="van Sinderen D."/>
        </authorList>
    </citation>
    <scope>NUCLEOTIDE SEQUENCE [LARGE SCALE GENOMIC DNA]</scope>
</reference>
<accession>A0A1S6UB92</accession>
<protein>
    <submittedName>
        <fullName evidence="1">Uncharacterized protein</fullName>
    </submittedName>
</protein>
<gene>
    <name evidence="1" type="ORF">BF_0500</name>
</gene>
<evidence type="ECO:0000313" key="1">
    <source>
        <dbReference type="EMBL" id="AQW89025.1"/>
    </source>
</evidence>
<dbReference type="Proteomes" id="UP000221837">
    <property type="component" value="Genome"/>
</dbReference>
<keyword evidence="2" id="KW-1185">Reference proteome</keyword>